<dbReference type="AlphaFoldDB" id="A0A5J5GG96"/>
<dbReference type="Proteomes" id="UP000367750">
    <property type="component" value="Unassembled WGS sequence"/>
</dbReference>
<evidence type="ECO:0008006" key="3">
    <source>
        <dbReference type="Google" id="ProtNLM"/>
    </source>
</evidence>
<organism evidence="1 2">
    <name type="scientific">Paenibacillus spiritus</name>
    <dbReference type="NCBI Taxonomy" id="2496557"/>
    <lineage>
        <taxon>Bacteria</taxon>
        <taxon>Bacillati</taxon>
        <taxon>Bacillota</taxon>
        <taxon>Bacilli</taxon>
        <taxon>Bacillales</taxon>
        <taxon>Paenibacillaceae</taxon>
        <taxon>Paenibacillus</taxon>
    </lineage>
</organism>
<dbReference type="OrthoDB" id="2659088at2"/>
<proteinExistence type="predicted"/>
<dbReference type="RefSeq" id="WP_150456516.1">
    <property type="nucleotide sequence ID" value="NZ_VYKK01000004.1"/>
</dbReference>
<dbReference type="EMBL" id="VYKK01000004">
    <property type="protein sequence ID" value="KAA9007226.1"/>
    <property type="molecule type" value="Genomic_DNA"/>
</dbReference>
<name>A0A5J5GG96_9BACL</name>
<accession>A0A5J5GG96</accession>
<reference evidence="1 2" key="1">
    <citation type="submission" date="2019-09" db="EMBL/GenBank/DDBJ databases">
        <title>Bacillus ochoae sp. nov., Paenibacillus whitsoniae sp. nov., Paenibacillus spiritus sp. nov. Isolated from the Mars Exploration Rover during spacecraft assembly.</title>
        <authorList>
            <person name="Seuylemezian A."/>
            <person name="Vaishampayan P."/>
        </authorList>
    </citation>
    <scope>NUCLEOTIDE SEQUENCE [LARGE SCALE GENOMIC DNA]</scope>
    <source>
        <strain evidence="1 2">MER_111</strain>
    </source>
</reference>
<gene>
    <name evidence="1" type="ORF">F4V43_01695</name>
</gene>
<keyword evidence="2" id="KW-1185">Reference proteome</keyword>
<evidence type="ECO:0000313" key="2">
    <source>
        <dbReference type="Proteomes" id="UP000367750"/>
    </source>
</evidence>
<protein>
    <recommendedName>
        <fullName evidence="3">Phage ABA sandwich domain-containing protein</fullName>
    </recommendedName>
</protein>
<evidence type="ECO:0000313" key="1">
    <source>
        <dbReference type="EMBL" id="KAA9007226.1"/>
    </source>
</evidence>
<sequence>MNAKDMTDQQLNRALAELMGYTVYHYDKDVLGRCYFELTDPEGYPEIVLGGERKTEPEAWGDAPDYCTDPSASQEIEKVACKKQFYWYIQALSKVVGADGYWDSGALDYEGIKLLLTATPRQMAEAAWMTMRE</sequence>
<comment type="caution">
    <text evidence="1">The sequence shown here is derived from an EMBL/GenBank/DDBJ whole genome shotgun (WGS) entry which is preliminary data.</text>
</comment>